<evidence type="ECO:0000256" key="4">
    <source>
        <dbReference type="ARBA" id="ARBA00022630"/>
    </source>
</evidence>
<keyword evidence="9" id="KW-0418">Kinase</keyword>
<dbReference type="Gene3D" id="3.30.450.20">
    <property type="entry name" value="PAS domain"/>
    <property type="match status" value="3"/>
</dbReference>
<keyword evidence="11" id="KW-0843">Virulence</keyword>
<sequence length="646" mass="70097">MPAFIRGTDAISVLMRTRDWSASPLGHPADWPQSLRSVVGLMLGSKFPMFVAWGPDLGLLYNEPYAEILGAKHPAALGRPFRNIWAEIWPDIGPLIETAMAGQATFREDLPLVMNRKGFDEQTWFTFSYSPVRDEGGAVAGMFCACTETTGKVLAERRLTAEGEGLRRLFHQAPGFMCMLRGRDHVFELANAAFLQLVGHRDLVGMTVREAMPDVQGQGFFELLDHAFATGEAFVGRRKPIALQRTPGGPADERFVDFVYQPIRDAEGRVTGIFVEGSDVTEHVRHEEALSAGNARIAALLDTMGEGFFVLDQEFWITEINAEGLRLDGRSESEIVGRTLWEVWPEANGTQVEAAYRRAMAERVPVSLEHNHRTDRHNLWLDLRIHPVPGGGLAAFYRDVTARREAEARRDLLAREVDHRAKNALAVVQAALRLTRADDVPGYVAAVEGRVGALARAQTLLAYDRWGGADLRELLQAELEPFLGGDGAGASDQGAGPRVELAGPPVAVPAGAAQPLAMAMHELATNAVKHGALSAPAGRVSVSWRSGGDSSTDGVLLLRWEEAGGPSVRGAPERRGFGSRVIEGTLSRQLRGTVRRAWEAGGLVCDIELPLPRAGEKDAGPAAANLPGPPARLPANTQANGTKWLQ</sequence>
<keyword evidence="7" id="KW-0677">Repeat</keyword>
<feature type="domain" description="PAS" evidence="13">
    <location>
        <begin position="293"/>
        <end position="363"/>
    </location>
</feature>
<dbReference type="CDD" id="cd00130">
    <property type="entry name" value="PAS"/>
    <property type="match status" value="1"/>
</dbReference>
<evidence type="ECO:0000256" key="10">
    <source>
        <dbReference type="ARBA" id="ARBA00022840"/>
    </source>
</evidence>
<evidence type="ECO:0000256" key="3">
    <source>
        <dbReference type="ARBA" id="ARBA00022553"/>
    </source>
</evidence>
<evidence type="ECO:0000313" key="16">
    <source>
        <dbReference type="Proteomes" id="UP001501588"/>
    </source>
</evidence>
<reference evidence="15 16" key="1">
    <citation type="journal article" date="2019" name="Int. J. Syst. Evol. Microbiol.">
        <title>The Global Catalogue of Microorganisms (GCM) 10K type strain sequencing project: providing services to taxonomists for standard genome sequencing and annotation.</title>
        <authorList>
            <consortium name="The Broad Institute Genomics Platform"/>
            <consortium name="The Broad Institute Genome Sequencing Center for Infectious Disease"/>
            <person name="Wu L."/>
            <person name="Ma J."/>
        </authorList>
    </citation>
    <scope>NUCLEOTIDE SEQUENCE [LARGE SCALE GENOMIC DNA]</scope>
    <source>
        <strain evidence="15 16">JCM 9933</strain>
    </source>
</reference>
<evidence type="ECO:0000256" key="8">
    <source>
        <dbReference type="ARBA" id="ARBA00022741"/>
    </source>
</evidence>
<proteinExistence type="predicted"/>
<dbReference type="SUPFAM" id="SSF55785">
    <property type="entry name" value="PYP-like sensor domain (PAS domain)"/>
    <property type="match status" value="3"/>
</dbReference>
<comment type="caution">
    <text evidence="15">The sequence shown here is derived from an EMBL/GenBank/DDBJ whole genome shotgun (WGS) entry which is preliminary data.</text>
</comment>
<dbReference type="InterPro" id="IPR011102">
    <property type="entry name" value="Sig_transdc_His_kinase_HWE"/>
</dbReference>
<evidence type="ECO:0000256" key="11">
    <source>
        <dbReference type="ARBA" id="ARBA00023026"/>
    </source>
</evidence>
<evidence type="ECO:0000256" key="5">
    <source>
        <dbReference type="ARBA" id="ARBA00022643"/>
    </source>
</evidence>
<feature type="domain" description="PAC" evidence="14">
    <location>
        <begin position="237"/>
        <end position="292"/>
    </location>
</feature>
<feature type="region of interest" description="Disordered" evidence="12">
    <location>
        <begin position="616"/>
        <end position="646"/>
    </location>
</feature>
<evidence type="ECO:0000256" key="6">
    <source>
        <dbReference type="ARBA" id="ARBA00022679"/>
    </source>
</evidence>
<dbReference type="InterPro" id="IPR013656">
    <property type="entry name" value="PAS_4"/>
</dbReference>
<evidence type="ECO:0000259" key="13">
    <source>
        <dbReference type="PROSITE" id="PS50112"/>
    </source>
</evidence>
<dbReference type="PANTHER" id="PTHR41523">
    <property type="entry name" value="TWO-COMPONENT SYSTEM SENSOR PROTEIN"/>
    <property type="match status" value="1"/>
</dbReference>
<dbReference type="Proteomes" id="UP001501588">
    <property type="component" value="Unassembled WGS sequence"/>
</dbReference>
<dbReference type="PANTHER" id="PTHR41523:SF8">
    <property type="entry name" value="ETHYLENE RESPONSE SENSOR PROTEIN"/>
    <property type="match status" value="1"/>
</dbReference>
<evidence type="ECO:0000313" key="15">
    <source>
        <dbReference type="EMBL" id="GAA0584433.1"/>
    </source>
</evidence>
<dbReference type="InterPro" id="IPR000700">
    <property type="entry name" value="PAS-assoc_C"/>
</dbReference>
<evidence type="ECO:0000256" key="1">
    <source>
        <dbReference type="ARBA" id="ARBA00000085"/>
    </source>
</evidence>
<evidence type="ECO:0000256" key="9">
    <source>
        <dbReference type="ARBA" id="ARBA00022777"/>
    </source>
</evidence>
<dbReference type="Pfam" id="PF08448">
    <property type="entry name" value="PAS_4"/>
    <property type="match status" value="3"/>
</dbReference>
<keyword evidence="10" id="KW-0067">ATP-binding</keyword>
<dbReference type="EC" id="2.7.13.3" evidence="2"/>
<organism evidence="15 16">
    <name type="scientific">Craurococcus roseus</name>
    <dbReference type="NCBI Taxonomy" id="77585"/>
    <lineage>
        <taxon>Bacteria</taxon>
        <taxon>Pseudomonadati</taxon>
        <taxon>Pseudomonadota</taxon>
        <taxon>Alphaproteobacteria</taxon>
        <taxon>Acetobacterales</taxon>
        <taxon>Acetobacteraceae</taxon>
        <taxon>Craurococcus</taxon>
    </lineage>
</organism>
<dbReference type="SMART" id="SM00911">
    <property type="entry name" value="HWE_HK"/>
    <property type="match status" value="1"/>
</dbReference>
<keyword evidence="3" id="KW-0597">Phosphoprotein</keyword>
<dbReference type="Pfam" id="PF07536">
    <property type="entry name" value="HWE_HK"/>
    <property type="match status" value="1"/>
</dbReference>
<keyword evidence="6" id="KW-0808">Transferase</keyword>
<dbReference type="InterPro" id="IPR036890">
    <property type="entry name" value="HATPase_C_sf"/>
</dbReference>
<evidence type="ECO:0000256" key="2">
    <source>
        <dbReference type="ARBA" id="ARBA00012438"/>
    </source>
</evidence>
<keyword evidence="5" id="KW-0288">FMN</keyword>
<comment type="catalytic activity">
    <reaction evidence="1">
        <text>ATP + protein L-histidine = ADP + protein N-phospho-L-histidine.</text>
        <dbReference type="EC" id="2.7.13.3"/>
    </reaction>
</comment>
<dbReference type="PROSITE" id="PS50112">
    <property type="entry name" value="PAS"/>
    <property type="match status" value="1"/>
</dbReference>
<name>A0ABN1F846_9PROT</name>
<feature type="compositionally biased region" description="Polar residues" evidence="12">
    <location>
        <begin position="637"/>
        <end position="646"/>
    </location>
</feature>
<dbReference type="InterPro" id="IPR035965">
    <property type="entry name" value="PAS-like_dom_sf"/>
</dbReference>
<dbReference type="EMBL" id="BAAAFZ010000029">
    <property type="protein sequence ID" value="GAA0584433.1"/>
    <property type="molecule type" value="Genomic_DNA"/>
</dbReference>
<dbReference type="SMART" id="SM00091">
    <property type="entry name" value="PAS"/>
    <property type="match status" value="2"/>
</dbReference>
<evidence type="ECO:0000259" key="14">
    <source>
        <dbReference type="PROSITE" id="PS50113"/>
    </source>
</evidence>
<gene>
    <name evidence="15" type="ORF">GCM10009416_23530</name>
</gene>
<dbReference type="PROSITE" id="PS50113">
    <property type="entry name" value="PAC"/>
    <property type="match status" value="1"/>
</dbReference>
<accession>A0ABN1F846</accession>
<protein>
    <recommendedName>
        <fullName evidence="2">histidine kinase</fullName>
        <ecNumber evidence="2">2.7.13.3</ecNumber>
    </recommendedName>
</protein>
<evidence type="ECO:0000256" key="12">
    <source>
        <dbReference type="SAM" id="MobiDB-lite"/>
    </source>
</evidence>
<dbReference type="InterPro" id="IPR000014">
    <property type="entry name" value="PAS"/>
</dbReference>
<dbReference type="Gene3D" id="3.30.565.10">
    <property type="entry name" value="Histidine kinase-like ATPase, C-terminal domain"/>
    <property type="match status" value="1"/>
</dbReference>
<keyword evidence="4" id="KW-0285">Flavoprotein</keyword>
<keyword evidence="8" id="KW-0547">Nucleotide-binding</keyword>
<keyword evidence="16" id="KW-1185">Reference proteome</keyword>
<dbReference type="NCBIfam" id="TIGR00229">
    <property type="entry name" value="sensory_box"/>
    <property type="match status" value="2"/>
</dbReference>
<evidence type="ECO:0000256" key="7">
    <source>
        <dbReference type="ARBA" id="ARBA00022737"/>
    </source>
</evidence>